<name>A0A2M4B4T2_9DIPT</name>
<proteinExistence type="predicted"/>
<feature type="chain" id="PRO_5014792096" evidence="1">
    <location>
        <begin position="27"/>
        <end position="91"/>
    </location>
</feature>
<organism evidence="2">
    <name type="scientific">Anopheles triannulatus</name>
    <dbReference type="NCBI Taxonomy" id="58253"/>
    <lineage>
        <taxon>Eukaryota</taxon>
        <taxon>Metazoa</taxon>
        <taxon>Ecdysozoa</taxon>
        <taxon>Arthropoda</taxon>
        <taxon>Hexapoda</taxon>
        <taxon>Insecta</taxon>
        <taxon>Pterygota</taxon>
        <taxon>Neoptera</taxon>
        <taxon>Endopterygota</taxon>
        <taxon>Diptera</taxon>
        <taxon>Nematocera</taxon>
        <taxon>Culicoidea</taxon>
        <taxon>Culicidae</taxon>
        <taxon>Anophelinae</taxon>
        <taxon>Anopheles</taxon>
    </lineage>
</organism>
<keyword evidence="1" id="KW-0732">Signal</keyword>
<dbReference type="AlphaFoldDB" id="A0A2M4B4T2"/>
<accession>A0A2M4B4T2</accession>
<protein>
    <submittedName>
        <fullName evidence="2">Putative secreted protein</fullName>
    </submittedName>
</protein>
<sequence>MRPHQPARTGPAVWSRFLPLLLGVSAVPRRWPSFRPSVAVAAVRQRQHLPASVRSTQRQMFAIPPMSCCFPLHWKTTTQRKLAVRWSWPRW</sequence>
<evidence type="ECO:0000313" key="2">
    <source>
        <dbReference type="EMBL" id="MBW48002.1"/>
    </source>
</evidence>
<feature type="signal peptide" evidence="1">
    <location>
        <begin position="1"/>
        <end position="26"/>
    </location>
</feature>
<reference evidence="2" key="1">
    <citation type="submission" date="2018-01" db="EMBL/GenBank/DDBJ databases">
        <title>An insight into the sialome of Amazonian anophelines.</title>
        <authorList>
            <person name="Ribeiro J.M."/>
            <person name="Scarpassa V."/>
            <person name="Calvo E."/>
        </authorList>
    </citation>
    <scope>NUCLEOTIDE SEQUENCE</scope>
    <source>
        <tissue evidence="2">Salivary glands</tissue>
    </source>
</reference>
<dbReference type="EMBL" id="GGFK01014681">
    <property type="protein sequence ID" value="MBW48002.1"/>
    <property type="molecule type" value="Transcribed_RNA"/>
</dbReference>
<evidence type="ECO:0000256" key="1">
    <source>
        <dbReference type="SAM" id="SignalP"/>
    </source>
</evidence>